<dbReference type="PANTHER" id="PTHR43747:SF1">
    <property type="entry name" value="SLR1998 PROTEIN"/>
    <property type="match status" value="1"/>
</dbReference>
<comment type="caution">
    <text evidence="2">The sequence shown here is derived from an EMBL/GenBank/DDBJ whole genome shotgun (WGS) entry which is preliminary data.</text>
</comment>
<dbReference type="SUPFAM" id="SSF51905">
    <property type="entry name" value="FAD/NAD(P)-binding domain"/>
    <property type="match status" value="1"/>
</dbReference>
<dbReference type="EMBL" id="JADEXP010000316">
    <property type="protein sequence ID" value="MBE9069736.1"/>
    <property type="molecule type" value="Genomic_DNA"/>
</dbReference>
<evidence type="ECO:0000313" key="3">
    <source>
        <dbReference type="Proteomes" id="UP000615026"/>
    </source>
</evidence>
<keyword evidence="3" id="KW-1185">Reference proteome</keyword>
<dbReference type="Proteomes" id="UP000615026">
    <property type="component" value="Unassembled WGS sequence"/>
</dbReference>
<gene>
    <name evidence="2" type="ORF">IQ260_24125</name>
</gene>
<protein>
    <submittedName>
        <fullName evidence="2">Tryptophan 7-halogenase</fullName>
    </submittedName>
</protein>
<dbReference type="Gene3D" id="3.50.50.60">
    <property type="entry name" value="FAD/NAD(P)-binding domain"/>
    <property type="match status" value="1"/>
</dbReference>
<dbReference type="PRINTS" id="PR00420">
    <property type="entry name" value="RNGMNOXGNASE"/>
</dbReference>
<reference evidence="2" key="1">
    <citation type="submission" date="2020-10" db="EMBL/GenBank/DDBJ databases">
        <authorList>
            <person name="Castelo-Branco R."/>
            <person name="Eusebio N."/>
            <person name="Adriana R."/>
            <person name="Vieira A."/>
            <person name="Brugerolle De Fraissinette N."/>
            <person name="Rezende De Castro R."/>
            <person name="Schneider M.P."/>
            <person name="Vasconcelos V."/>
            <person name="Leao P.N."/>
        </authorList>
    </citation>
    <scope>NUCLEOTIDE SEQUENCE</scope>
    <source>
        <strain evidence="2">LEGE 11479</strain>
    </source>
</reference>
<dbReference type="AlphaFoldDB" id="A0A928ZYF9"/>
<sequence>MLDSQFDVAVLGGGPAGTAAALVLLKYSNLSVVVVEKSDYENFRIGESLSPGVTPLLDYLGIADQLDQHRSSFGIRAAWNSDEMHSLDFMYTVHGQGISLNRKTFDQTLANAVVDRGGTLLTETKLEHLSSTAQGWQIKTSRGILRSKFCIDATGKSAVLARHQGSRRLLYDHLVGVVGIGEIDKDDDSFTEIEACEHGWWYSAKLPNQRAIFVYLSDSDLIQRDKLNKSENWLNGLRKTQHLVKRANRCQFTSSIRLFPANTAHLDKMYGNNWIAAGDAAISYDPLSARGIPSALDTGIQAARLACGWLTEQTSSLDNYQANSLRNFQEYLNVWTRYYQLEQRWPTSTFWRRRQAIIQLDPTCQLTIGKDFQPSNLYLNKQDY</sequence>
<evidence type="ECO:0000313" key="2">
    <source>
        <dbReference type="EMBL" id="MBE9069736.1"/>
    </source>
</evidence>
<feature type="non-terminal residue" evidence="2">
    <location>
        <position position="384"/>
    </location>
</feature>
<dbReference type="InterPro" id="IPR050816">
    <property type="entry name" value="Flavin-dep_Halogenase_NPB"/>
</dbReference>
<dbReference type="Pfam" id="PF12831">
    <property type="entry name" value="FAD_oxidored"/>
    <property type="match status" value="1"/>
</dbReference>
<name>A0A928ZYF9_LEPEC</name>
<dbReference type="RefSeq" id="WP_193995624.1">
    <property type="nucleotide sequence ID" value="NZ_JADEXP010000316.1"/>
</dbReference>
<accession>A0A928ZYF9</accession>
<dbReference type="InterPro" id="IPR036188">
    <property type="entry name" value="FAD/NAD-bd_sf"/>
</dbReference>
<dbReference type="Gene3D" id="3.30.9.100">
    <property type="match status" value="1"/>
</dbReference>
<evidence type="ECO:0000256" key="1">
    <source>
        <dbReference type="ARBA" id="ARBA00038396"/>
    </source>
</evidence>
<dbReference type="PANTHER" id="PTHR43747">
    <property type="entry name" value="FAD-BINDING PROTEIN"/>
    <property type="match status" value="1"/>
</dbReference>
<organism evidence="2 3">
    <name type="scientific">Leptolyngbya cf. ectocarpi LEGE 11479</name>
    <dbReference type="NCBI Taxonomy" id="1828722"/>
    <lineage>
        <taxon>Bacteria</taxon>
        <taxon>Bacillati</taxon>
        <taxon>Cyanobacteriota</taxon>
        <taxon>Cyanophyceae</taxon>
        <taxon>Leptolyngbyales</taxon>
        <taxon>Leptolyngbyaceae</taxon>
        <taxon>Leptolyngbya group</taxon>
        <taxon>Leptolyngbya</taxon>
    </lineage>
</organism>
<comment type="similarity">
    <text evidence="1">Belongs to the flavin-dependent halogenase family. Bacterial tryptophan halogenase subfamily.</text>
</comment>
<proteinExistence type="inferred from homology"/>